<organism evidence="3 4">
    <name type="scientific">Microcystis aeruginosa Ma_QC_B_20070730_S2</name>
    <dbReference type="NCBI Taxonomy" id="2486256"/>
    <lineage>
        <taxon>Bacteria</taxon>
        <taxon>Bacillati</taxon>
        <taxon>Cyanobacteriota</taxon>
        <taxon>Cyanophyceae</taxon>
        <taxon>Oscillatoriophycideae</taxon>
        <taxon>Chroococcales</taxon>
        <taxon>Microcystaceae</taxon>
        <taxon>Microcystis</taxon>
    </lineage>
</organism>
<keyword evidence="1" id="KW-0812">Transmembrane</keyword>
<dbReference type="InterPro" id="IPR025640">
    <property type="entry name" value="GYF_2"/>
</dbReference>
<dbReference type="Pfam" id="PF14237">
    <property type="entry name" value="GYF_2"/>
    <property type="match status" value="1"/>
</dbReference>
<dbReference type="Proteomes" id="UP000320551">
    <property type="component" value="Unassembled WGS sequence"/>
</dbReference>
<dbReference type="EMBL" id="SFBK01000296">
    <property type="protein sequence ID" value="TRU17140.1"/>
    <property type="molecule type" value="Genomic_DNA"/>
</dbReference>
<comment type="caution">
    <text evidence="3">The sequence shown here is derived from an EMBL/GenBank/DDBJ whole genome shotgun (WGS) entry which is preliminary data.</text>
</comment>
<feature type="domain" description="GYF" evidence="2">
    <location>
        <begin position="3"/>
        <end position="53"/>
    </location>
</feature>
<protein>
    <submittedName>
        <fullName evidence="3">DUF4339 domain-containing protein</fullName>
    </submittedName>
</protein>
<dbReference type="AlphaFoldDB" id="A0A552D4K0"/>
<evidence type="ECO:0000256" key="1">
    <source>
        <dbReference type="SAM" id="Phobius"/>
    </source>
</evidence>
<feature type="transmembrane region" description="Helical" evidence="1">
    <location>
        <begin position="138"/>
        <end position="156"/>
    </location>
</feature>
<evidence type="ECO:0000313" key="4">
    <source>
        <dbReference type="Proteomes" id="UP000320551"/>
    </source>
</evidence>
<sequence>MTWYYCVDGKNIIGPIPKEQLIDLINRGLLNSQTIVWQEGMPQWLSASTVNELFPKDSIPALPNNFPQIPPLPNNNNPIIPNMPHLPNYDYSPYNNPSGTRASVPKEIKGWNWGAFLICFFWSIGNNVWIGLLSATPFVGLFVAIYMGINGNELAWKNKRWESVEHFKSTQKNWTIAGVIFTIISFFLGILIAAAGG</sequence>
<feature type="transmembrane region" description="Helical" evidence="1">
    <location>
        <begin position="111"/>
        <end position="132"/>
    </location>
</feature>
<evidence type="ECO:0000259" key="2">
    <source>
        <dbReference type="Pfam" id="PF14237"/>
    </source>
</evidence>
<accession>A0A552D4K0</accession>
<keyword evidence="1" id="KW-1133">Transmembrane helix</keyword>
<proteinExistence type="predicted"/>
<feature type="transmembrane region" description="Helical" evidence="1">
    <location>
        <begin position="176"/>
        <end position="196"/>
    </location>
</feature>
<reference evidence="3 4" key="1">
    <citation type="submission" date="2019-01" db="EMBL/GenBank/DDBJ databases">
        <title>Coherence of Microcystis species and biogeography revealed through population genomics.</title>
        <authorList>
            <person name="Perez-Carrascal O.M."/>
            <person name="Terrat Y."/>
            <person name="Giani A."/>
            <person name="Fortin N."/>
            <person name="Tromas N."/>
            <person name="Shapiro B.J."/>
        </authorList>
    </citation>
    <scope>NUCLEOTIDE SEQUENCE [LARGE SCALE GENOMIC DNA]</scope>
    <source>
        <strain evidence="3">Ma_QC_B_20070730_S2</strain>
    </source>
</reference>
<gene>
    <name evidence="3" type="ORF">EWV80_22750</name>
</gene>
<keyword evidence="1" id="KW-0472">Membrane</keyword>
<name>A0A552D4K0_MICAE</name>
<evidence type="ECO:0000313" key="3">
    <source>
        <dbReference type="EMBL" id="TRU17140.1"/>
    </source>
</evidence>